<organism evidence="2 3">
    <name type="scientific">Psychrosphaera haliotis</name>
    <dbReference type="NCBI Taxonomy" id="555083"/>
    <lineage>
        <taxon>Bacteria</taxon>
        <taxon>Pseudomonadati</taxon>
        <taxon>Pseudomonadota</taxon>
        <taxon>Gammaproteobacteria</taxon>
        <taxon>Alteromonadales</taxon>
        <taxon>Pseudoalteromonadaceae</taxon>
        <taxon>Psychrosphaera</taxon>
    </lineage>
</organism>
<keyword evidence="3" id="KW-1185">Reference proteome</keyword>
<accession>A0A6N8FEY2</accession>
<evidence type="ECO:0000256" key="1">
    <source>
        <dbReference type="SAM" id="SignalP"/>
    </source>
</evidence>
<gene>
    <name evidence="2" type="ORF">GNP35_12515</name>
</gene>
<dbReference type="Proteomes" id="UP000439994">
    <property type="component" value="Unassembled WGS sequence"/>
</dbReference>
<dbReference type="SUPFAM" id="SSF53850">
    <property type="entry name" value="Periplasmic binding protein-like II"/>
    <property type="match status" value="1"/>
</dbReference>
<dbReference type="RefSeq" id="WP_155696430.1">
    <property type="nucleotide sequence ID" value="NZ_BAAAFQ010000007.1"/>
</dbReference>
<dbReference type="OrthoDB" id="8255022at2"/>
<feature type="signal peptide" evidence="1">
    <location>
        <begin position="1"/>
        <end position="21"/>
    </location>
</feature>
<reference evidence="2 3" key="1">
    <citation type="submission" date="2019-11" db="EMBL/GenBank/DDBJ databases">
        <title>P. haliotis isolates from Z. marina roots.</title>
        <authorList>
            <person name="Cohen M."/>
            <person name="Jospin G."/>
            <person name="Eisen J.A."/>
            <person name="Coil D.A."/>
        </authorList>
    </citation>
    <scope>NUCLEOTIDE SEQUENCE [LARGE SCALE GENOMIC DNA]</scope>
    <source>
        <strain evidence="2 3">UCD-MCMsp1aY</strain>
    </source>
</reference>
<dbReference type="EMBL" id="WOCD01000005">
    <property type="protein sequence ID" value="MUH73232.1"/>
    <property type="molecule type" value="Genomic_DNA"/>
</dbReference>
<protein>
    <submittedName>
        <fullName evidence="2">Transporter substrate-binding domain-containing protein</fullName>
    </submittedName>
</protein>
<keyword evidence="1" id="KW-0732">Signal</keyword>
<evidence type="ECO:0000313" key="2">
    <source>
        <dbReference type="EMBL" id="MUH73232.1"/>
    </source>
</evidence>
<feature type="chain" id="PRO_5027071048" evidence="1">
    <location>
        <begin position="22"/>
        <end position="226"/>
    </location>
</feature>
<proteinExistence type="predicted"/>
<name>A0A6N8FEY2_9GAMM</name>
<sequence length="226" mass="25325">MQIMLKFILLTILLFTNSSLAQTALIFSSSSGGNFTASELVLTEAYARLNIPISIVFTPAERSLRLANKGIVDGEVFRKKGIDDVYTNLIRLPVPINTIEIAAFVKNRNIKITNWGDLRPYRVGIRRGIKVLESATAGMTVVSVSRVEQLLKMLEKDRLDVVVVSKVLANKSFESSPPNNIYMLNPPLAKVELYHYIHKKHIKLVPAISQVLKDMEQEGFINNQSK</sequence>
<dbReference type="AlphaFoldDB" id="A0A6N8FEY2"/>
<evidence type="ECO:0000313" key="3">
    <source>
        <dbReference type="Proteomes" id="UP000439994"/>
    </source>
</evidence>
<dbReference type="Gene3D" id="3.40.190.10">
    <property type="entry name" value="Periplasmic binding protein-like II"/>
    <property type="match status" value="2"/>
</dbReference>
<comment type="caution">
    <text evidence="2">The sequence shown here is derived from an EMBL/GenBank/DDBJ whole genome shotgun (WGS) entry which is preliminary data.</text>
</comment>